<name>A0AAQ3QP52_9LILI</name>
<proteinExistence type="predicted"/>
<reference evidence="1 2" key="1">
    <citation type="submission" date="2023-10" db="EMBL/GenBank/DDBJ databases">
        <title>Chromosome-scale genome assembly provides insights into flower coloration mechanisms of Canna indica.</title>
        <authorList>
            <person name="Li C."/>
        </authorList>
    </citation>
    <scope>NUCLEOTIDE SEQUENCE [LARGE SCALE GENOMIC DNA]</scope>
    <source>
        <tissue evidence="1">Flower</tissue>
    </source>
</reference>
<accession>A0AAQ3QP52</accession>
<evidence type="ECO:0000313" key="1">
    <source>
        <dbReference type="EMBL" id="WOL16306.1"/>
    </source>
</evidence>
<dbReference type="Proteomes" id="UP001327560">
    <property type="component" value="Chromosome 8"/>
</dbReference>
<gene>
    <name evidence="1" type="ORF">Cni_G25093</name>
</gene>
<protein>
    <submittedName>
        <fullName evidence="1">Uncharacterized protein</fullName>
    </submittedName>
</protein>
<evidence type="ECO:0000313" key="2">
    <source>
        <dbReference type="Proteomes" id="UP001327560"/>
    </source>
</evidence>
<keyword evidence="2" id="KW-1185">Reference proteome</keyword>
<dbReference type="EMBL" id="CP136897">
    <property type="protein sequence ID" value="WOL16306.1"/>
    <property type="molecule type" value="Genomic_DNA"/>
</dbReference>
<dbReference type="AlphaFoldDB" id="A0AAQ3QP52"/>
<sequence length="130" mass="14420">MGLSFSLLSWNWYPPMRNRIFGLVGTKVIVARSISFEEKEANKILRLLSFKRSNSSNKMVSGDQQTNGAVMERSLSFTSWEPEVTKLVVEDHGGVSLQPSSLKIPENFVSPHVKLPSSLPSSLPQGLCRA</sequence>
<organism evidence="1 2">
    <name type="scientific">Canna indica</name>
    <name type="common">Indian-shot</name>
    <dbReference type="NCBI Taxonomy" id="4628"/>
    <lineage>
        <taxon>Eukaryota</taxon>
        <taxon>Viridiplantae</taxon>
        <taxon>Streptophyta</taxon>
        <taxon>Embryophyta</taxon>
        <taxon>Tracheophyta</taxon>
        <taxon>Spermatophyta</taxon>
        <taxon>Magnoliopsida</taxon>
        <taxon>Liliopsida</taxon>
        <taxon>Zingiberales</taxon>
        <taxon>Cannaceae</taxon>
        <taxon>Canna</taxon>
    </lineage>
</organism>